<feature type="region of interest" description="Disordered" evidence="1">
    <location>
        <begin position="723"/>
        <end position="753"/>
    </location>
</feature>
<evidence type="ECO:0000259" key="2">
    <source>
        <dbReference type="PROSITE" id="PS50837"/>
    </source>
</evidence>
<feature type="region of interest" description="Disordered" evidence="1">
    <location>
        <begin position="624"/>
        <end position="654"/>
    </location>
</feature>
<sequence length="1063" mass="119998">MAAATTATAASAAAVDYSHLKLMCILMDPGATVLSHALKCGTNKTASVTILEHLNNLPDTSTANYCMLNGEQKRRAFTRPEKKQMANDPSCQSFDITLLYKCIRQACENVAGLNDARWQDDTVMEGLLTKIKEERNTCVHERPQMTDEQQFLDSVEELRSLFITALQAVKDRYRVSDADTTSVRDSITRRIQDISKAFDDEVILLMNFHKRLHLFLQVSVSHLRELYKQYEYFDPLSFLSGSQERVHVQTVFSKLVLEQKPTSLEIDSLELLKVVTAESQGSQPVQDQRPRLAVVSGVAGSGKTTLLTFILSEWLKEECDRRVTHLEEYDIVLRMLCRDTDAEDLETFLGLVLPPNLSCLKVLNNSLIGYLKHCKVLFLIDGLDELNSTSEKLVTNILNTTKYNKNFSILATSRPERVHQFLARTRQDYKQSEISIEGIPASRRMQFAEQYCNPKNQDRLREFMREHGDMTLFELPLNLLFLVTLFEENPHCIKENTTQSTLYTHIQEWCTEKLCARISMDPTWQKKKTQTLRTRIKSVVKEMYQIALQGLLQDRLSLSEEDTERLMDCCKREDLPAQQVLGAFFTLRLSITNRVHQENYSMPHKGLQEYFAARYIMQRLQDGSHPGPGAIKSLPQGATQPETQPLFRHDESPPEQRKIRSQLQDAIQLITHSLLPDESLPVPRAINSLLQGATHLITQSLLLHDKSLPKRGAVPQGTAQLITQSDESHPERGAVKRPPQGTAQPQTGLFHCGSPPGPVTIQSLLEGDTQPKTQRLNLRGLRNLFFHVAGLLVTEEVPNCPETIKEVIKLLWKTGAAWNEWLSLVEDTDYNESFLQGIAHHITEENANARAVIEDNMLASAVALLPRTPATTVILYLENEKVNVENVRALIHHHSPRLYLLHHYKHPSNIPASDTVLRAIDRSRLDYFCGHLSANCVALLPECLVVLRLAISSDELAASLPAALTRAASSLYRLGKLVIHVPVAMVTPAAVLSPLPDIRDVSLALSGVDKSLMEEACHVAAALQPRTGYREMAFPRGRMEAAEWRRLLHLLKDARVRVTREYG</sequence>
<dbReference type="Gene3D" id="3.40.50.300">
    <property type="entry name" value="P-loop containing nucleotide triphosphate hydrolases"/>
    <property type="match status" value="1"/>
</dbReference>
<comment type="caution">
    <text evidence="3">The sequence shown here is derived from an EMBL/GenBank/DDBJ whole genome shotgun (WGS) entry which is preliminary data.</text>
</comment>
<keyword evidence="4" id="KW-1185">Reference proteome</keyword>
<evidence type="ECO:0000313" key="3">
    <source>
        <dbReference type="EMBL" id="KAK8379062.1"/>
    </source>
</evidence>
<evidence type="ECO:0000256" key="1">
    <source>
        <dbReference type="SAM" id="MobiDB-lite"/>
    </source>
</evidence>
<dbReference type="InterPro" id="IPR027417">
    <property type="entry name" value="P-loop_NTPase"/>
</dbReference>
<feature type="domain" description="NACHT" evidence="2">
    <location>
        <begin position="291"/>
        <end position="415"/>
    </location>
</feature>
<dbReference type="Pfam" id="PF05729">
    <property type="entry name" value="NACHT"/>
    <property type="match status" value="1"/>
</dbReference>
<dbReference type="AlphaFoldDB" id="A0AAW0SW57"/>
<dbReference type="PANTHER" id="PTHR46844:SF1">
    <property type="entry name" value="SLR5058 PROTEIN"/>
    <property type="match status" value="1"/>
</dbReference>
<protein>
    <recommendedName>
        <fullName evidence="2">NACHT domain-containing protein</fullName>
    </recommendedName>
</protein>
<dbReference type="InterPro" id="IPR007111">
    <property type="entry name" value="NACHT_NTPase"/>
</dbReference>
<dbReference type="SUPFAM" id="SSF52540">
    <property type="entry name" value="P-loop containing nucleoside triphosphate hydrolases"/>
    <property type="match status" value="1"/>
</dbReference>
<organism evidence="3 4">
    <name type="scientific">Scylla paramamosain</name>
    <name type="common">Mud crab</name>
    <dbReference type="NCBI Taxonomy" id="85552"/>
    <lineage>
        <taxon>Eukaryota</taxon>
        <taxon>Metazoa</taxon>
        <taxon>Ecdysozoa</taxon>
        <taxon>Arthropoda</taxon>
        <taxon>Crustacea</taxon>
        <taxon>Multicrustacea</taxon>
        <taxon>Malacostraca</taxon>
        <taxon>Eumalacostraca</taxon>
        <taxon>Eucarida</taxon>
        <taxon>Decapoda</taxon>
        <taxon>Pleocyemata</taxon>
        <taxon>Brachyura</taxon>
        <taxon>Eubrachyura</taxon>
        <taxon>Portunoidea</taxon>
        <taxon>Portunidae</taxon>
        <taxon>Portuninae</taxon>
        <taxon>Scylla</taxon>
    </lineage>
</organism>
<name>A0AAW0SW57_SCYPA</name>
<dbReference type="PROSITE" id="PS50837">
    <property type="entry name" value="NACHT"/>
    <property type="match status" value="1"/>
</dbReference>
<dbReference type="PANTHER" id="PTHR46844">
    <property type="entry name" value="SLR5058 PROTEIN"/>
    <property type="match status" value="1"/>
</dbReference>
<proteinExistence type="predicted"/>
<reference evidence="3 4" key="1">
    <citation type="submission" date="2023-03" db="EMBL/GenBank/DDBJ databases">
        <title>High-quality genome of Scylla paramamosain provides insights in environmental adaptation.</title>
        <authorList>
            <person name="Zhang L."/>
        </authorList>
    </citation>
    <scope>NUCLEOTIDE SEQUENCE [LARGE SCALE GENOMIC DNA]</scope>
    <source>
        <strain evidence="3">LZ_2023a</strain>
        <tissue evidence="3">Muscle</tissue>
    </source>
</reference>
<feature type="non-terminal residue" evidence="3">
    <location>
        <position position="1063"/>
    </location>
</feature>
<gene>
    <name evidence="3" type="ORF">O3P69_019106</name>
</gene>
<dbReference type="Proteomes" id="UP001487740">
    <property type="component" value="Unassembled WGS sequence"/>
</dbReference>
<accession>A0AAW0SW57</accession>
<dbReference type="EMBL" id="JARAKH010000043">
    <property type="protein sequence ID" value="KAK8379062.1"/>
    <property type="molecule type" value="Genomic_DNA"/>
</dbReference>
<evidence type="ECO:0000313" key="4">
    <source>
        <dbReference type="Proteomes" id="UP001487740"/>
    </source>
</evidence>